<dbReference type="Proteomes" id="UP000052268">
    <property type="component" value="Unassembled WGS sequence"/>
</dbReference>
<comment type="caution">
    <text evidence="4">The sequence shown here is derived from an EMBL/GenBank/DDBJ whole genome shotgun (WGS) entry which is preliminary data.</text>
</comment>
<keyword evidence="5" id="KW-1185">Reference proteome</keyword>
<dbReference type="InterPro" id="IPR007844">
    <property type="entry name" value="AsmA"/>
</dbReference>
<dbReference type="PANTHER" id="PTHR30441:SF4">
    <property type="entry name" value="PROTEIN ASMA"/>
    <property type="match status" value="1"/>
</dbReference>
<accession>A0A0J7XY26</accession>
<evidence type="ECO:0000313" key="5">
    <source>
        <dbReference type="Proteomes" id="UP000052268"/>
    </source>
</evidence>
<dbReference type="InterPro" id="IPR052894">
    <property type="entry name" value="AsmA-related"/>
</dbReference>
<evidence type="ECO:0000259" key="3">
    <source>
        <dbReference type="Pfam" id="PF05170"/>
    </source>
</evidence>
<feature type="compositionally biased region" description="Basic and acidic residues" evidence="1">
    <location>
        <begin position="679"/>
        <end position="689"/>
    </location>
</feature>
<keyword evidence="2" id="KW-0812">Transmembrane</keyword>
<keyword evidence="2" id="KW-0472">Membrane</keyword>
<dbReference type="EMBL" id="JACU01000004">
    <property type="protein sequence ID" value="KMS56561.1"/>
    <property type="molecule type" value="Genomic_DNA"/>
</dbReference>
<dbReference type="PATRIC" id="fig|1114963.3.peg.2186"/>
<feature type="domain" description="AsmA" evidence="3">
    <location>
        <begin position="306"/>
        <end position="515"/>
    </location>
</feature>
<evidence type="ECO:0000313" key="4">
    <source>
        <dbReference type="EMBL" id="KMS56561.1"/>
    </source>
</evidence>
<gene>
    <name evidence="4" type="ORF">V474_16760</name>
</gene>
<sequence>MDANTPADADSPATPADVRRRRHILKIIRNAVLILIGVIFAIWLVLFITKGRFLKHPFENVAGSLADRKITVGGDFQLYFAPFRIKFVAEKLTVSNPQWASRDTLFAARRIEARIAPFSMIFGRKHAYSLDLVDGNANLEWDAQHKRNTWTFGSSGEGKPFELPLIDRASVAGTRIRYVDPKMPLLANLRIDPIVSTDTRIGKSVGVNGDGRFRDTPFRVAARLLSPDASVAGGTNKLELRAWAVNSVIDVAGTLPALTEFENVPLRVGAQGKDLSQLLGVIDVTIPQTRRYALKAQMVKDGQAYRFTGMTGTFGQSDLSGGFTVNNADRLRLDATLTTRRLDIIDAAPFIGYNPDIVAADGAVAAAAATGAGAQRVLPDAELPVASMQRFDAGLDWKIGIIRSKNVPVSNVAMKLSLERGRLALSPLTFSMARGDVSSDLIFDTRQRPSAISYDIRLGSTPMGRLLAGYGVADSGTTGSVHGRIKLDGRGDTLHDSLATSSGRIAFVMPQGTLWTQNAQLAELDLGTFVYKMFEGKLKKPIEINCGLLAFTVRGGRAASDPILIDTSKNVVTARGGFNFATEAVDLAFRADGKKFSLLSGQSPVRLGGHFASPSLQVISPELLGRAGAGLGLAVLASPVAGLLAFVDVGDAKSAACGPVLSGARAAAQRTTKGTPRTDLGDEKAKTGS</sequence>
<feature type="transmembrane region" description="Helical" evidence="2">
    <location>
        <begin position="27"/>
        <end position="48"/>
    </location>
</feature>
<dbReference type="Pfam" id="PF05170">
    <property type="entry name" value="AsmA"/>
    <property type="match status" value="1"/>
</dbReference>
<feature type="region of interest" description="Disordered" evidence="1">
    <location>
        <begin position="665"/>
        <end position="689"/>
    </location>
</feature>
<evidence type="ECO:0000256" key="2">
    <source>
        <dbReference type="SAM" id="Phobius"/>
    </source>
</evidence>
<dbReference type="GO" id="GO:0005886">
    <property type="term" value="C:plasma membrane"/>
    <property type="evidence" value="ECO:0007669"/>
    <property type="project" value="TreeGrafter"/>
</dbReference>
<organism evidence="4 5">
    <name type="scientific">Novosphingobium barchaimii LL02</name>
    <dbReference type="NCBI Taxonomy" id="1114963"/>
    <lineage>
        <taxon>Bacteria</taxon>
        <taxon>Pseudomonadati</taxon>
        <taxon>Pseudomonadota</taxon>
        <taxon>Alphaproteobacteria</taxon>
        <taxon>Sphingomonadales</taxon>
        <taxon>Sphingomonadaceae</taxon>
        <taxon>Novosphingobium</taxon>
    </lineage>
</organism>
<dbReference type="OrthoDB" id="5749006at2"/>
<name>A0A0J7XY26_9SPHN</name>
<protein>
    <submittedName>
        <fullName evidence="4">AsmA protein</fullName>
    </submittedName>
</protein>
<dbReference type="AlphaFoldDB" id="A0A0J7XY26"/>
<evidence type="ECO:0000256" key="1">
    <source>
        <dbReference type="SAM" id="MobiDB-lite"/>
    </source>
</evidence>
<dbReference type="RefSeq" id="WP_059151509.1">
    <property type="nucleotide sequence ID" value="NZ_KQ130453.1"/>
</dbReference>
<dbReference type="GO" id="GO:0090313">
    <property type="term" value="P:regulation of protein targeting to membrane"/>
    <property type="evidence" value="ECO:0007669"/>
    <property type="project" value="TreeGrafter"/>
</dbReference>
<dbReference type="PANTHER" id="PTHR30441">
    <property type="entry name" value="DUF748 DOMAIN-CONTAINING PROTEIN"/>
    <property type="match status" value="1"/>
</dbReference>
<proteinExistence type="predicted"/>
<keyword evidence="2" id="KW-1133">Transmembrane helix</keyword>
<reference evidence="4 5" key="1">
    <citation type="journal article" date="2015" name="G3 (Bethesda)">
        <title>Insights into Ongoing Evolution of the Hexachlorocyclohexane Catabolic Pathway from Comparative Genomics of Ten Sphingomonadaceae Strains.</title>
        <authorList>
            <person name="Pearce S.L."/>
            <person name="Oakeshott J.G."/>
            <person name="Pandey G."/>
        </authorList>
    </citation>
    <scope>NUCLEOTIDE SEQUENCE [LARGE SCALE GENOMIC DNA]</scope>
    <source>
        <strain evidence="4 5">LL02</strain>
    </source>
</reference>